<dbReference type="InterPro" id="IPR036249">
    <property type="entry name" value="Thioredoxin-like_sf"/>
</dbReference>
<dbReference type="OrthoDB" id="417988at2"/>
<gene>
    <name evidence="1" type="ORF">HAD_01600</name>
</gene>
<proteinExistence type="predicted"/>
<comment type="caution">
    <text evidence="1">The sequence shown here is derived from an EMBL/GenBank/DDBJ whole genome shotgun (WGS) entry which is preliminary data.</text>
</comment>
<organism evidence="1 2">
    <name type="scientific">Hyphomonas adhaerens MHS-3</name>
    <dbReference type="NCBI Taxonomy" id="1280949"/>
    <lineage>
        <taxon>Bacteria</taxon>
        <taxon>Pseudomonadati</taxon>
        <taxon>Pseudomonadota</taxon>
        <taxon>Alphaproteobacteria</taxon>
        <taxon>Hyphomonadales</taxon>
        <taxon>Hyphomonadaceae</taxon>
        <taxon>Hyphomonas</taxon>
    </lineage>
</organism>
<dbReference type="PROSITE" id="PS51257">
    <property type="entry name" value="PROKAR_LIPOPROTEIN"/>
    <property type="match status" value="1"/>
</dbReference>
<dbReference type="EMBL" id="ARYH01000001">
    <property type="protein sequence ID" value="KCZ84333.1"/>
    <property type="molecule type" value="Genomic_DNA"/>
</dbReference>
<name>A0A069E314_9PROT</name>
<dbReference type="STRING" id="1280949.HAD_01600"/>
<dbReference type="Pfam" id="PF13899">
    <property type="entry name" value="Thioredoxin_7"/>
    <property type="match status" value="1"/>
</dbReference>
<dbReference type="PATRIC" id="fig|1280949.3.peg.326"/>
<evidence type="ECO:0008006" key="3">
    <source>
        <dbReference type="Google" id="ProtNLM"/>
    </source>
</evidence>
<dbReference type="Proteomes" id="UP000027446">
    <property type="component" value="Unassembled WGS sequence"/>
</dbReference>
<dbReference type="RefSeq" id="WP_035568984.1">
    <property type="nucleotide sequence ID" value="NZ_ARYH01000001.1"/>
</dbReference>
<dbReference type="SUPFAM" id="SSF52833">
    <property type="entry name" value="Thioredoxin-like"/>
    <property type="match status" value="1"/>
</dbReference>
<evidence type="ECO:0000313" key="2">
    <source>
        <dbReference type="Proteomes" id="UP000027446"/>
    </source>
</evidence>
<keyword evidence="2" id="KW-1185">Reference proteome</keyword>
<dbReference type="eggNOG" id="ENOG5032GYM">
    <property type="taxonomic scope" value="Bacteria"/>
</dbReference>
<dbReference type="AlphaFoldDB" id="A0A069E314"/>
<accession>A0A069E314</accession>
<dbReference type="Gene3D" id="3.40.30.10">
    <property type="entry name" value="Glutaredoxin"/>
    <property type="match status" value="1"/>
</dbReference>
<sequence>METTKRVREEAFGMRRAAVSLLAALTFAACSEEAAAPQGPLVFEKAIDYAAFQPIEGCTGERAKPTYFKCLDAQQLYDAAFNQAREDGRPLMIVWGFDECPSCMKLEKTELSGRKAWTVDRFLKDALTPAQRDAALASQDDYRILTLKIDIRRPSGEALADKIGVTRISRERGHDRVRTPFITLTNAETGALVSQAELGEGFRPCTREDEFVLNLVEAGFLPDDPSRDRRMC</sequence>
<protein>
    <recommendedName>
        <fullName evidence="3">Lipoprotein</fullName>
    </recommendedName>
</protein>
<reference evidence="1 2" key="1">
    <citation type="journal article" date="2014" name="Antonie Van Leeuwenhoek">
        <title>Hyphomonas beringensis sp. nov. and Hyphomonas chukchiensis sp. nov., isolated from surface seawater of the Bering Sea and Chukchi Sea.</title>
        <authorList>
            <person name="Li C."/>
            <person name="Lai Q."/>
            <person name="Li G."/>
            <person name="Dong C."/>
            <person name="Wang J."/>
            <person name="Liao Y."/>
            <person name="Shao Z."/>
        </authorList>
    </citation>
    <scope>NUCLEOTIDE SEQUENCE [LARGE SCALE GENOMIC DNA]</scope>
    <source>
        <strain evidence="1 2">MHS-3</strain>
    </source>
</reference>
<evidence type="ECO:0000313" key="1">
    <source>
        <dbReference type="EMBL" id="KCZ84333.1"/>
    </source>
</evidence>